<dbReference type="EMBL" id="CP076544">
    <property type="protein sequence ID" value="QWS34452.1"/>
    <property type="molecule type" value="Genomic_DNA"/>
</dbReference>
<accession>A0ACD1E656</accession>
<organism evidence="1 2">
    <name type="scientific">Curtobacterium aetherium</name>
    <dbReference type="NCBI Taxonomy" id="2841594"/>
    <lineage>
        <taxon>Bacteria</taxon>
        <taxon>Bacillati</taxon>
        <taxon>Actinomycetota</taxon>
        <taxon>Actinomycetes</taxon>
        <taxon>Micrococcales</taxon>
        <taxon>Microbacteriaceae</taxon>
        <taxon>Curtobacterium</taxon>
    </lineage>
</organism>
<reference evidence="1" key="1">
    <citation type="submission" date="2021-06" db="EMBL/GenBank/DDBJ databases">
        <authorList>
            <person name="Ellington A.J."/>
            <person name="Bryan N.C."/>
            <person name="Christner B.C."/>
            <person name="Reisch C.R."/>
        </authorList>
    </citation>
    <scope>NUCLEOTIDE SEQUENCE</scope>
    <source>
        <strain evidence="1">L6-1</strain>
    </source>
</reference>
<sequence length="250" mass="24968">MKRSRPLVVVVGLAVAGLVMLSWTQTWFTMHLDHSAAVVSTVAADGAAVVPQYTAVAIASLALFLALTIAGRIVRVVLAVVQVLLGVAVVVTGVSALTDPVASARSAVGSVAGVSDVGAVRQVVTSVDVSPWPVVGIAAGVLAALLGIAVLFLQRSWPGPSRKYGDATTPGAASAAGARATGSAPAPSGDVAAAPVARDAIVDWDDLSAGVDPTAGDAAVGESRTADTVGSTERRPTGGASDNEEHREQH</sequence>
<evidence type="ECO:0000313" key="2">
    <source>
        <dbReference type="Proteomes" id="UP000681794"/>
    </source>
</evidence>
<dbReference type="Proteomes" id="UP000681794">
    <property type="component" value="Chromosome"/>
</dbReference>
<proteinExistence type="predicted"/>
<name>A0ACD1E656_9MICO</name>
<protein>
    <submittedName>
        <fullName evidence="1">Trp biosynthesis-associated membrane protein</fullName>
    </submittedName>
</protein>
<keyword evidence="2" id="KW-1185">Reference proteome</keyword>
<gene>
    <name evidence="1" type="ORF">KM842_04650</name>
</gene>
<evidence type="ECO:0000313" key="1">
    <source>
        <dbReference type="EMBL" id="QWS34452.1"/>
    </source>
</evidence>